<organism evidence="1 2">
    <name type="scientific">Phenylobacterium deserti</name>
    <dbReference type="NCBI Taxonomy" id="1914756"/>
    <lineage>
        <taxon>Bacteria</taxon>
        <taxon>Pseudomonadati</taxon>
        <taxon>Pseudomonadota</taxon>
        <taxon>Alphaproteobacteria</taxon>
        <taxon>Caulobacterales</taxon>
        <taxon>Caulobacteraceae</taxon>
        <taxon>Phenylobacterium</taxon>
    </lineage>
</organism>
<evidence type="ECO:0008006" key="3">
    <source>
        <dbReference type="Google" id="ProtNLM"/>
    </source>
</evidence>
<dbReference type="Proteomes" id="UP000249725">
    <property type="component" value="Unassembled WGS sequence"/>
</dbReference>
<accession>A0A328A853</accession>
<sequence>MAAFAALPASAGSMATVRVSTVGKSPEQLAVDIVQAAKKVCRRANAGATFEDASVRACVQASVRDSVAQAKLPALSEISTTRLAMN</sequence>
<dbReference type="AlphaFoldDB" id="A0A328A853"/>
<evidence type="ECO:0000313" key="1">
    <source>
        <dbReference type="EMBL" id="RAK50690.1"/>
    </source>
</evidence>
<gene>
    <name evidence="1" type="ORF">DJ018_18230</name>
</gene>
<proteinExistence type="predicted"/>
<name>A0A328A853_9CAUL</name>
<evidence type="ECO:0000313" key="2">
    <source>
        <dbReference type="Proteomes" id="UP000249725"/>
    </source>
</evidence>
<keyword evidence="2" id="KW-1185">Reference proteome</keyword>
<protein>
    <recommendedName>
        <fullName evidence="3">UrcA family protein</fullName>
    </recommendedName>
</protein>
<reference evidence="2" key="1">
    <citation type="submission" date="2018-05" db="EMBL/GenBank/DDBJ databases">
        <authorList>
            <person name="Li X."/>
        </authorList>
    </citation>
    <scope>NUCLEOTIDE SEQUENCE [LARGE SCALE GENOMIC DNA]</scope>
    <source>
        <strain evidence="2">YIM 73061</strain>
    </source>
</reference>
<dbReference type="EMBL" id="QFYR01000006">
    <property type="protein sequence ID" value="RAK50690.1"/>
    <property type="molecule type" value="Genomic_DNA"/>
</dbReference>
<comment type="caution">
    <text evidence="1">The sequence shown here is derived from an EMBL/GenBank/DDBJ whole genome shotgun (WGS) entry which is preliminary data.</text>
</comment>